<reference evidence="6" key="1">
    <citation type="submission" date="2022-07" db="EMBL/GenBank/DDBJ databases">
        <title>Sphingomonas sp. nov., a novel bacterium isolated from the north slope of the Mount Everest.</title>
        <authorList>
            <person name="Cui X."/>
            <person name="Liu Y."/>
        </authorList>
    </citation>
    <scope>NUCLEOTIDE SEQUENCE</scope>
    <source>
        <strain evidence="6">S5-59</strain>
    </source>
</reference>
<accession>A0ABY5L4K1</accession>
<evidence type="ECO:0000313" key="6">
    <source>
        <dbReference type="EMBL" id="UUL81427.1"/>
    </source>
</evidence>
<keyword evidence="3" id="KW-0328">Glycosyltransferase</keyword>
<dbReference type="Proteomes" id="UP001058533">
    <property type="component" value="Chromosome"/>
</dbReference>
<evidence type="ECO:0000256" key="4">
    <source>
        <dbReference type="ARBA" id="ARBA00022679"/>
    </source>
</evidence>
<dbReference type="PANTHER" id="PTHR43646:SF2">
    <property type="entry name" value="GLYCOSYLTRANSFERASE 2-LIKE DOMAIN-CONTAINING PROTEIN"/>
    <property type="match status" value="1"/>
</dbReference>
<name>A0ABY5L4K1_9SPHN</name>
<keyword evidence="5" id="KW-0472">Membrane</keyword>
<dbReference type="PANTHER" id="PTHR43646">
    <property type="entry name" value="GLYCOSYLTRANSFERASE"/>
    <property type="match status" value="1"/>
</dbReference>
<evidence type="ECO:0000256" key="2">
    <source>
        <dbReference type="ARBA" id="ARBA00022475"/>
    </source>
</evidence>
<organism evidence="6 7">
    <name type="scientific">Sphingomonas qomolangmaensis</name>
    <dbReference type="NCBI Taxonomy" id="2918765"/>
    <lineage>
        <taxon>Bacteria</taxon>
        <taxon>Pseudomonadati</taxon>
        <taxon>Pseudomonadota</taxon>
        <taxon>Alphaproteobacteria</taxon>
        <taxon>Sphingomonadales</taxon>
        <taxon>Sphingomonadaceae</taxon>
        <taxon>Sphingomonas</taxon>
    </lineage>
</organism>
<proteinExistence type="predicted"/>
<evidence type="ECO:0000313" key="7">
    <source>
        <dbReference type="Proteomes" id="UP001058533"/>
    </source>
</evidence>
<gene>
    <name evidence="6" type="ORF">NMP03_09390</name>
</gene>
<keyword evidence="4" id="KW-0808">Transferase</keyword>
<keyword evidence="7" id="KW-1185">Reference proteome</keyword>
<sequence length="321" mass="34271">MLPRLLDALSAQRDAPAFVLCLLLDSCTDASEAIVRLRAGSLPFATTISTTFSETPNAGLARRRAMEIGLSVVTGEHPLIISTDADTVPDPEWLSANRAALEIADIAAGSVERIGGEACPTQDRIEAYYDALYALRRAFDPVPWEAAKTHHYTSAASLAFRADAYGALGGFAPIGHGEDGKIIDAAHRVGLRVRHDAAIRVRTSARRDGRAVGGLAEHLRRLDADGGEPLVAHPEDAAWRYRRYAAARHAWDNMAAARLALAVLLACEVAHIDRVAADVENAQAFATRVVPDVPGGERQVPLADAEVALARLCVPDQVLAA</sequence>
<protein>
    <submittedName>
        <fullName evidence="6">Glycosyltransferase family 2 protein</fullName>
    </submittedName>
</protein>
<evidence type="ECO:0000256" key="1">
    <source>
        <dbReference type="ARBA" id="ARBA00004236"/>
    </source>
</evidence>
<dbReference type="InterPro" id="IPR029044">
    <property type="entry name" value="Nucleotide-diphossugar_trans"/>
</dbReference>
<comment type="subcellular location">
    <subcellularLocation>
        <location evidence="1">Cell membrane</location>
    </subcellularLocation>
</comment>
<dbReference type="SUPFAM" id="SSF53448">
    <property type="entry name" value="Nucleotide-diphospho-sugar transferases"/>
    <property type="match status" value="1"/>
</dbReference>
<keyword evidence="2" id="KW-1003">Cell membrane</keyword>
<evidence type="ECO:0000256" key="5">
    <source>
        <dbReference type="ARBA" id="ARBA00023136"/>
    </source>
</evidence>
<evidence type="ECO:0000256" key="3">
    <source>
        <dbReference type="ARBA" id="ARBA00022676"/>
    </source>
</evidence>
<dbReference type="Gene3D" id="3.90.550.10">
    <property type="entry name" value="Spore Coat Polysaccharide Biosynthesis Protein SpsA, Chain A"/>
    <property type="match status" value="1"/>
</dbReference>
<dbReference type="RefSeq" id="WP_256505103.1">
    <property type="nucleotide sequence ID" value="NZ_CP101740.1"/>
</dbReference>
<dbReference type="CDD" id="cd00761">
    <property type="entry name" value="Glyco_tranf_GTA_type"/>
    <property type="match status" value="1"/>
</dbReference>
<dbReference type="EMBL" id="CP101740">
    <property type="protein sequence ID" value="UUL81427.1"/>
    <property type="molecule type" value="Genomic_DNA"/>
</dbReference>